<organism evidence="1 2">
    <name type="scientific">Chryseobacterium antibioticum</name>
    <dbReference type="NCBI Taxonomy" id="2728847"/>
    <lineage>
        <taxon>Bacteria</taxon>
        <taxon>Pseudomonadati</taxon>
        <taxon>Bacteroidota</taxon>
        <taxon>Flavobacteriia</taxon>
        <taxon>Flavobacteriales</taxon>
        <taxon>Weeksellaceae</taxon>
        <taxon>Chryseobacterium group</taxon>
        <taxon>Chryseobacterium</taxon>
    </lineage>
</organism>
<comment type="caution">
    <text evidence="1">The sequence shown here is derived from an EMBL/GenBank/DDBJ whole genome shotgun (WGS) entry which is preliminary data.</text>
</comment>
<protein>
    <submittedName>
        <fullName evidence="1">Uncharacterized protein</fullName>
    </submittedName>
</protein>
<dbReference type="EMBL" id="JABBGI010000016">
    <property type="protein sequence ID" value="NML70849.1"/>
    <property type="molecule type" value="Genomic_DNA"/>
</dbReference>
<proteinExistence type="predicted"/>
<evidence type="ECO:0000313" key="1">
    <source>
        <dbReference type="EMBL" id="NML70849.1"/>
    </source>
</evidence>
<sequence>MKIEEIKTRLEAEGYSVMLLKDASLTVGQDDGYDKELGLKMLKNAFGVELKSDLIVADYAIGQIPIEKEFKTIEEFLKFVRQVFPLEG</sequence>
<keyword evidence="2" id="KW-1185">Reference proteome</keyword>
<gene>
    <name evidence="1" type="ORF">HHL23_13750</name>
</gene>
<accession>A0A7Y0AP53</accession>
<dbReference type="RefSeq" id="WP_169235366.1">
    <property type="nucleotide sequence ID" value="NZ_JABBGI010000016.1"/>
</dbReference>
<evidence type="ECO:0000313" key="2">
    <source>
        <dbReference type="Proteomes" id="UP000544054"/>
    </source>
</evidence>
<dbReference type="Proteomes" id="UP000544054">
    <property type="component" value="Unassembled WGS sequence"/>
</dbReference>
<name>A0A7Y0AP53_9FLAO</name>
<dbReference type="AlphaFoldDB" id="A0A7Y0AP53"/>
<reference evidence="1 2" key="1">
    <citation type="submission" date="2020-04" db="EMBL/GenBank/DDBJ databases">
        <title>Chryseobacterium sp. RP-3-3 sp. nov., isolated from Jeju soil.</title>
        <authorList>
            <person name="Dahal R.H."/>
        </authorList>
    </citation>
    <scope>NUCLEOTIDE SEQUENCE [LARGE SCALE GENOMIC DNA]</scope>
    <source>
        <strain evidence="1 2">RP-3-3</strain>
    </source>
</reference>